<name>A0A9D1W0U5_9FIRM</name>
<evidence type="ECO:0000256" key="8">
    <source>
        <dbReference type="ARBA" id="ARBA00023012"/>
    </source>
</evidence>
<dbReference type="InterPro" id="IPR050482">
    <property type="entry name" value="Sensor_HK_TwoCompSys"/>
</dbReference>
<feature type="transmembrane region" description="Helical" evidence="11">
    <location>
        <begin position="167"/>
        <end position="185"/>
    </location>
</feature>
<dbReference type="InterPro" id="IPR011712">
    <property type="entry name" value="Sig_transdc_His_kin_sub3_dim/P"/>
</dbReference>
<proteinExistence type="predicted"/>
<feature type="coiled-coil region" evidence="9">
    <location>
        <begin position="184"/>
        <end position="225"/>
    </location>
</feature>
<feature type="domain" description="Histidine kinase/HSP90-like ATPase" evidence="12">
    <location>
        <begin position="328"/>
        <end position="413"/>
    </location>
</feature>
<sequence>MSAPKRNKPEGILRSLTGKNIVQGVRVVVLILFFVACIAIAVPVGVRVDFPSVLVVPVSVLLLISMAVKVFAVKDFYHKLFWYVLDSVLLIAFNVFSGWDIASVVRQPSYAYLAYVCVLSEFYLSAPRLRDGAVMFAVNLAAYTAVYIVNAVLAGELSNAFDISSQYFVALVVLVLHFIMFSFAMELSRKNRQIEENMRALEENRNELMRAYERVEEAVAVEERNRIAKEIHDTAGHSLTTVIMQTEAAKLSIRKDPAEAERCISAANLQAKNCLNELRLSVHLLSGRRENCTFREYLEGILEESCTGTGLTVRSHIDEVELSPEAERFVAGVLREGISNGVRHGGSTAFFFECKDMGNYIEVLLSDNGSGCARFKEGFGLSGMRAKAESLGGMVNFSSAPGEGFEIRLSLPAGCKRKGHAEEGGGTKKQAGKEKGQ</sequence>
<feature type="transmembrane region" description="Helical" evidence="11">
    <location>
        <begin position="133"/>
        <end position="155"/>
    </location>
</feature>
<dbReference type="Pfam" id="PF07730">
    <property type="entry name" value="HisKA_3"/>
    <property type="match status" value="1"/>
</dbReference>
<keyword evidence="11" id="KW-0472">Membrane</keyword>
<evidence type="ECO:0000256" key="6">
    <source>
        <dbReference type="ARBA" id="ARBA00022777"/>
    </source>
</evidence>
<evidence type="ECO:0000256" key="9">
    <source>
        <dbReference type="SAM" id="Coils"/>
    </source>
</evidence>
<comment type="catalytic activity">
    <reaction evidence="1">
        <text>ATP + protein L-histidine = ADP + protein N-phospho-L-histidine.</text>
        <dbReference type="EC" id="2.7.13.3"/>
    </reaction>
</comment>
<keyword evidence="7" id="KW-0067">ATP-binding</keyword>
<evidence type="ECO:0000256" key="2">
    <source>
        <dbReference type="ARBA" id="ARBA00012438"/>
    </source>
</evidence>
<dbReference type="EC" id="2.7.13.3" evidence="2"/>
<feature type="transmembrane region" description="Helical" evidence="11">
    <location>
        <begin position="80"/>
        <end position="97"/>
    </location>
</feature>
<keyword evidence="3" id="KW-0597">Phosphoprotein</keyword>
<keyword evidence="4" id="KW-0808">Transferase</keyword>
<keyword evidence="5" id="KW-0547">Nucleotide-binding</keyword>
<feature type="region of interest" description="Disordered" evidence="10">
    <location>
        <begin position="416"/>
        <end position="437"/>
    </location>
</feature>
<reference evidence="14" key="2">
    <citation type="submission" date="2021-04" db="EMBL/GenBank/DDBJ databases">
        <authorList>
            <person name="Gilroy R."/>
        </authorList>
    </citation>
    <scope>NUCLEOTIDE SEQUENCE</scope>
    <source>
        <strain evidence="14">2189</strain>
    </source>
</reference>
<dbReference type="EMBL" id="DXEW01000013">
    <property type="protein sequence ID" value="HIX50160.1"/>
    <property type="molecule type" value="Genomic_DNA"/>
</dbReference>
<accession>A0A9D1W0U5</accession>
<evidence type="ECO:0000256" key="11">
    <source>
        <dbReference type="SAM" id="Phobius"/>
    </source>
</evidence>
<dbReference type="SUPFAM" id="SSF55874">
    <property type="entry name" value="ATPase domain of HSP90 chaperone/DNA topoisomerase II/histidine kinase"/>
    <property type="match status" value="1"/>
</dbReference>
<dbReference type="GO" id="GO:0046983">
    <property type="term" value="F:protein dimerization activity"/>
    <property type="evidence" value="ECO:0007669"/>
    <property type="project" value="InterPro"/>
</dbReference>
<evidence type="ECO:0000256" key="10">
    <source>
        <dbReference type="SAM" id="MobiDB-lite"/>
    </source>
</evidence>
<dbReference type="CDD" id="cd16917">
    <property type="entry name" value="HATPase_UhpB-NarQ-NarX-like"/>
    <property type="match status" value="1"/>
</dbReference>
<dbReference type="Proteomes" id="UP000886847">
    <property type="component" value="Unassembled WGS sequence"/>
</dbReference>
<dbReference type="GO" id="GO:0016020">
    <property type="term" value="C:membrane"/>
    <property type="evidence" value="ECO:0007669"/>
    <property type="project" value="InterPro"/>
</dbReference>
<comment type="caution">
    <text evidence="14">The sequence shown here is derived from an EMBL/GenBank/DDBJ whole genome shotgun (WGS) entry which is preliminary data.</text>
</comment>
<keyword evidence="11" id="KW-1133">Transmembrane helix</keyword>
<dbReference type="Gene3D" id="3.30.565.10">
    <property type="entry name" value="Histidine kinase-like ATPase, C-terminal domain"/>
    <property type="match status" value="1"/>
</dbReference>
<dbReference type="InterPro" id="IPR003594">
    <property type="entry name" value="HATPase_dom"/>
</dbReference>
<keyword evidence="8" id="KW-0902">Two-component regulatory system</keyword>
<gene>
    <name evidence="14" type="ORF">H9851_02650</name>
</gene>
<dbReference type="Pfam" id="PF02518">
    <property type="entry name" value="HATPase_c"/>
    <property type="match status" value="1"/>
</dbReference>
<dbReference type="GO" id="GO:0005524">
    <property type="term" value="F:ATP binding"/>
    <property type="evidence" value="ECO:0007669"/>
    <property type="project" value="UniProtKB-KW"/>
</dbReference>
<dbReference type="InterPro" id="IPR036890">
    <property type="entry name" value="HATPase_C_sf"/>
</dbReference>
<dbReference type="PANTHER" id="PTHR24421">
    <property type="entry name" value="NITRATE/NITRITE SENSOR PROTEIN NARX-RELATED"/>
    <property type="match status" value="1"/>
</dbReference>
<feature type="domain" description="Signal transduction histidine kinase subgroup 3 dimerisation and phosphoacceptor" evidence="13">
    <location>
        <begin position="223"/>
        <end position="286"/>
    </location>
</feature>
<keyword evidence="9" id="KW-0175">Coiled coil</keyword>
<dbReference type="AlphaFoldDB" id="A0A9D1W0U5"/>
<evidence type="ECO:0000313" key="15">
    <source>
        <dbReference type="Proteomes" id="UP000886847"/>
    </source>
</evidence>
<feature type="compositionally biased region" description="Basic and acidic residues" evidence="10">
    <location>
        <begin position="420"/>
        <end position="437"/>
    </location>
</feature>
<evidence type="ECO:0000313" key="14">
    <source>
        <dbReference type="EMBL" id="HIX50160.1"/>
    </source>
</evidence>
<keyword evidence="11" id="KW-0812">Transmembrane</keyword>
<evidence type="ECO:0000259" key="12">
    <source>
        <dbReference type="Pfam" id="PF02518"/>
    </source>
</evidence>
<evidence type="ECO:0000259" key="13">
    <source>
        <dbReference type="Pfam" id="PF07730"/>
    </source>
</evidence>
<dbReference type="Gene3D" id="1.20.5.1930">
    <property type="match status" value="1"/>
</dbReference>
<evidence type="ECO:0000256" key="1">
    <source>
        <dbReference type="ARBA" id="ARBA00000085"/>
    </source>
</evidence>
<feature type="transmembrane region" description="Helical" evidence="11">
    <location>
        <begin position="50"/>
        <end position="68"/>
    </location>
</feature>
<evidence type="ECO:0000256" key="5">
    <source>
        <dbReference type="ARBA" id="ARBA00022741"/>
    </source>
</evidence>
<organism evidence="14 15">
    <name type="scientific">Candidatus Borkfalkia faecavium</name>
    <dbReference type="NCBI Taxonomy" id="2838508"/>
    <lineage>
        <taxon>Bacteria</taxon>
        <taxon>Bacillati</taxon>
        <taxon>Bacillota</taxon>
        <taxon>Clostridia</taxon>
        <taxon>Christensenellales</taxon>
        <taxon>Christensenellaceae</taxon>
        <taxon>Candidatus Borkfalkia</taxon>
    </lineage>
</organism>
<dbReference type="PANTHER" id="PTHR24421:SF10">
    <property type="entry name" value="NITRATE_NITRITE SENSOR PROTEIN NARQ"/>
    <property type="match status" value="1"/>
</dbReference>
<evidence type="ECO:0000256" key="4">
    <source>
        <dbReference type="ARBA" id="ARBA00022679"/>
    </source>
</evidence>
<keyword evidence="6 14" id="KW-0418">Kinase</keyword>
<evidence type="ECO:0000256" key="7">
    <source>
        <dbReference type="ARBA" id="ARBA00022840"/>
    </source>
</evidence>
<feature type="transmembrane region" description="Helical" evidence="11">
    <location>
        <begin position="21"/>
        <end position="44"/>
    </location>
</feature>
<dbReference type="GO" id="GO:0000155">
    <property type="term" value="F:phosphorelay sensor kinase activity"/>
    <property type="evidence" value="ECO:0007669"/>
    <property type="project" value="InterPro"/>
</dbReference>
<evidence type="ECO:0000256" key="3">
    <source>
        <dbReference type="ARBA" id="ARBA00022553"/>
    </source>
</evidence>
<reference evidence="14" key="1">
    <citation type="journal article" date="2021" name="PeerJ">
        <title>Extensive microbial diversity within the chicken gut microbiome revealed by metagenomics and culture.</title>
        <authorList>
            <person name="Gilroy R."/>
            <person name="Ravi A."/>
            <person name="Getino M."/>
            <person name="Pursley I."/>
            <person name="Horton D.L."/>
            <person name="Alikhan N.F."/>
            <person name="Baker D."/>
            <person name="Gharbi K."/>
            <person name="Hall N."/>
            <person name="Watson M."/>
            <person name="Adriaenssens E.M."/>
            <person name="Foster-Nyarko E."/>
            <person name="Jarju S."/>
            <person name="Secka A."/>
            <person name="Antonio M."/>
            <person name="Oren A."/>
            <person name="Chaudhuri R.R."/>
            <person name="La Ragione R."/>
            <person name="Hildebrand F."/>
            <person name="Pallen M.J."/>
        </authorList>
    </citation>
    <scope>NUCLEOTIDE SEQUENCE</scope>
    <source>
        <strain evidence="14">2189</strain>
    </source>
</reference>
<protein>
    <recommendedName>
        <fullName evidence="2">histidine kinase</fullName>
        <ecNumber evidence="2">2.7.13.3</ecNumber>
    </recommendedName>
</protein>